<protein>
    <recommendedName>
        <fullName evidence="10">G-protein coupled receptors family 1 profile domain-containing protein</fullName>
    </recommendedName>
</protein>
<dbReference type="InterPro" id="IPR017452">
    <property type="entry name" value="GPCR_Rhodpsn_7TM"/>
</dbReference>
<proteinExistence type="predicted"/>
<feature type="transmembrane region" description="Helical" evidence="9">
    <location>
        <begin position="195"/>
        <end position="223"/>
    </location>
</feature>
<dbReference type="PRINTS" id="PR00245">
    <property type="entry name" value="OLFACTORYR"/>
</dbReference>
<keyword evidence="12" id="KW-1185">Reference proteome</keyword>
<evidence type="ECO:0000256" key="8">
    <source>
        <dbReference type="ARBA" id="ARBA00023224"/>
    </source>
</evidence>
<name>A0A8J6E981_ELECQ</name>
<evidence type="ECO:0000313" key="12">
    <source>
        <dbReference type="Proteomes" id="UP000770717"/>
    </source>
</evidence>
<feature type="transmembrane region" description="Helical" evidence="9">
    <location>
        <begin position="20"/>
        <end position="46"/>
    </location>
</feature>
<evidence type="ECO:0000256" key="1">
    <source>
        <dbReference type="ARBA" id="ARBA00004651"/>
    </source>
</evidence>
<dbReference type="InterPro" id="IPR000725">
    <property type="entry name" value="Olfact_rcpt"/>
</dbReference>
<dbReference type="AlphaFoldDB" id="A0A8J6E981"/>
<evidence type="ECO:0000256" key="9">
    <source>
        <dbReference type="SAM" id="Phobius"/>
    </source>
</evidence>
<evidence type="ECO:0000256" key="2">
    <source>
        <dbReference type="ARBA" id="ARBA00022475"/>
    </source>
</evidence>
<dbReference type="Pfam" id="PF13853">
    <property type="entry name" value="7tm_4"/>
    <property type="match status" value="1"/>
</dbReference>
<evidence type="ECO:0000256" key="7">
    <source>
        <dbReference type="ARBA" id="ARBA00023136"/>
    </source>
</evidence>
<dbReference type="FunFam" id="1.20.1070.10:FF:000001">
    <property type="entry name" value="Olfactory receptor"/>
    <property type="match status" value="1"/>
</dbReference>
<organism evidence="11 12">
    <name type="scientific">Eleutherodactylus coqui</name>
    <name type="common">Puerto Rican coqui</name>
    <dbReference type="NCBI Taxonomy" id="57060"/>
    <lineage>
        <taxon>Eukaryota</taxon>
        <taxon>Metazoa</taxon>
        <taxon>Chordata</taxon>
        <taxon>Craniata</taxon>
        <taxon>Vertebrata</taxon>
        <taxon>Euteleostomi</taxon>
        <taxon>Amphibia</taxon>
        <taxon>Batrachia</taxon>
        <taxon>Anura</taxon>
        <taxon>Neobatrachia</taxon>
        <taxon>Hyloidea</taxon>
        <taxon>Eleutherodactylidae</taxon>
        <taxon>Eleutherodactylinae</taxon>
        <taxon>Eleutherodactylus</taxon>
        <taxon>Eleutherodactylus</taxon>
    </lineage>
</organism>
<dbReference type="EMBL" id="WNTK01003901">
    <property type="protein sequence ID" value="KAG9464787.1"/>
    <property type="molecule type" value="Genomic_DNA"/>
</dbReference>
<dbReference type="PRINTS" id="PR00237">
    <property type="entry name" value="GPCRRHODOPSN"/>
</dbReference>
<evidence type="ECO:0000256" key="5">
    <source>
        <dbReference type="ARBA" id="ARBA00022725"/>
    </source>
</evidence>
<feature type="transmembrane region" description="Helical" evidence="9">
    <location>
        <begin position="235"/>
        <end position="258"/>
    </location>
</feature>
<dbReference type="InterPro" id="IPR000276">
    <property type="entry name" value="GPCR_Rhodpsn"/>
</dbReference>
<evidence type="ECO:0000256" key="6">
    <source>
        <dbReference type="ARBA" id="ARBA00022989"/>
    </source>
</evidence>
<dbReference type="OrthoDB" id="9895008at2759"/>
<accession>A0A8J6E981</accession>
<feature type="transmembrane region" description="Helical" evidence="9">
    <location>
        <begin position="138"/>
        <end position="156"/>
    </location>
</feature>
<dbReference type="Gene3D" id="1.20.1070.10">
    <property type="entry name" value="Rhodopsin 7-helix transmembrane proteins"/>
    <property type="match status" value="1"/>
</dbReference>
<evidence type="ECO:0000259" key="10">
    <source>
        <dbReference type="PROSITE" id="PS50262"/>
    </source>
</evidence>
<keyword evidence="8" id="KW-0807">Transducer</keyword>
<comment type="subcellular location">
    <subcellularLocation>
        <location evidence="1">Cell membrane</location>
        <topology evidence="1">Multi-pass membrane protein</topology>
    </subcellularLocation>
</comment>
<keyword evidence="4 9" id="KW-0812">Transmembrane</keyword>
<dbReference type="CDD" id="cd13954">
    <property type="entry name" value="7tmA_OR"/>
    <property type="match status" value="1"/>
</dbReference>
<dbReference type="GO" id="GO:0005886">
    <property type="term" value="C:plasma membrane"/>
    <property type="evidence" value="ECO:0007669"/>
    <property type="project" value="UniProtKB-SubCell"/>
</dbReference>
<keyword evidence="7 9" id="KW-0472">Membrane</keyword>
<keyword evidence="6 9" id="KW-1133">Transmembrane helix</keyword>
<keyword evidence="5" id="KW-0552">Olfaction</keyword>
<dbReference type="GO" id="GO:0004930">
    <property type="term" value="F:G protein-coupled receptor activity"/>
    <property type="evidence" value="ECO:0007669"/>
    <property type="project" value="InterPro"/>
</dbReference>
<keyword evidence="3" id="KW-0716">Sensory transduction</keyword>
<evidence type="ECO:0000256" key="3">
    <source>
        <dbReference type="ARBA" id="ARBA00022606"/>
    </source>
</evidence>
<evidence type="ECO:0000256" key="4">
    <source>
        <dbReference type="ARBA" id="ARBA00022692"/>
    </source>
</evidence>
<dbReference type="SUPFAM" id="SSF81321">
    <property type="entry name" value="Family A G protein-coupled receptor-like"/>
    <property type="match status" value="1"/>
</dbReference>
<dbReference type="PROSITE" id="PS50262">
    <property type="entry name" value="G_PROTEIN_RECEP_F1_2"/>
    <property type="match status" value="1"/>
</dbReference>
<feature type="transmembrane region" description="Helical" evidence="9">
    <location>
        <begin position="270"/>
        <end position="289"/>
    </location>
</feature>
<sequence>MINSSTVTEFFLLGFSMPQWLQTLLSGFYILLYCFMICGNIMIIIVVRNEPKLHLPMYFFIANFSFLEVWYTTTIVPRMIRDLIMKDKSIGFGSCIIQFYFSMVCGGNEHCLLAVLAYDRFIAICHPLYYNLIMKPKYCVLLILGAWLISFLAPASTAVSLYKMKYCGVNIAHFFCDIAPILQLTCTGENKTRSVFYMLAAIIVLTCFFMICMSYTFIVFTVIHIKSNEGRRNAFSTCASHLTVVAIFYSSCIFMYVRPRSHSNFYADKFVSLGNTFIAPVLNPMIYTFRNKAMKVPSTSSQLCLCKKINLYRNEITKMTSYSHY</sequence>
<gene>
    <name evidence="11" type="ORF">GDO78_019382</name>
</gene>
<reference evidence="11" key="1">
    <citation type="thesis" date="2020" institute="ProQuest LLC" country="789 East Eisenhower Parkway, Ann Arbor, MI, USA">
        <title>Comparative Genomics and Chromosome Evolution.</title>
        <authorList>
            <person name="Mudd A.B."/>
        </authorList>
    </citation>
    <scope>NUCLEOTIDE SEQUENCE</scope>
    <source>
        <strain evidence="11">HN-11 Male</strain>
        <tissue evidence="11">Kidney and liver</tissue>
    </source>
</reference>
<dbReference type="GO" id="GO:0004984">
    <property type="term" value="F:olfactory receptor activity"/>
    <property type="evidence" value="ECO:0007669"/>
    <property type="project" value="InterPro"/>
</dbReference>
<dbReference type="Proteomes" id="UP000770717">
    <property type="component" value="Unassembled WGS sequence"/>
</dbReference>
<feature type="transmembrane region" description="Helical" evidence="9">
    <location>
        <begin position="96"/>
        <end position="118"/>
    </location>
</feature>
<keyword evidence="2" id="KW-1003">Cell membrane</keyword>
<feature type="domain" description="G-protein coupled receptors family 1 profile" evidence="10">
    <location>
        <begin position="39"/>
        <end position="287"/>
    </location>
</feature>
<comment type="caution">
    <text evidence="11">The sequence shown here is derived from an EMBL/GenBank/DDBJ whole genome shotgun (WGS) entry which is preliminary data.</text>
</comment>
<evidence type="ECO:0000313" key="11">
    <source>
        <dbReference type="EMBL" id="KAG9464787.1"/>
    </source>
</evidence>
<feature type="transmembrane region" description="Helical" evidence="9">
    <location>
        <begin position="58"/>
        <end position="76"/>
    </location>
</feature>
<dbReference type="PANTHER" id="PTHR26453">
    <property type="entry name" value="OLFACTORY RECEPTOR"/>
    <property type="match status" value="1"/>
</dbReference>